<dbReference type="SUPFAM" id="SSF143414">
    <property type="entry name" value="CcmK-like"/>
    <property type="match status" value="1"/>
</dbReference>
<feature type="domain" description="BMC" evidence="4">
    <location>
        <begin position="10"/>
        <end position="97"/>
    </location>
</feature>
<dbReference type="EMBL" id="CP001791">
    <property type="protein sequence ID" value="ADI00596.1"/>
    <property type="molecule type" value="Genomic_DNA"/>
</dbReference>
<keyword evidence="6" id="KW-1185">Reference proteome</keyword>
<dbReference type="CDD" id="cd06169">
    <property type="entry name" value="BMC"/>
    <property type="match status" value="1"/>
</dbReference>
<evidence type="ECO:0000256" key="3">
    <source>
        <dbReference type="PROSITE-ProRule" id="PRU01278"/>
    </source>
</evidence>
<dbReference type="PROSITE" id="PS51930">
    <property type="entry name" value="BMC_2"/>
    <property type="match status" value="1"/>
</dbReference>
<dbReference type="PANTHER" id="PTHR33941">
    <property type="entry name" value="PROPANEDIOL UTILIZATION PROTEIN PDUA"/>
    <property type="match status" value="1"/>
</dbReference>
<evidence type="ECO:0000313" key="6">
    <source>
        <dbReference type="Proteomes" id="UP000000271"/>
    </source>
</evidence>
<dbReference type="SMART" id="SM00877">
    <property type="entry name" value="BMC"/>
    <property type="match status" value="1"/>
</dbReference>
<dbReference type="InterPro" id="IPR044872">
    <property type="entry name" value="CcmK/CsoS1_BMC"/>
</dbReference>
<dbReference type="PANTHER" id="PTHR33941:SF11">
    <property type="entry name" value="BACTERIAL MICROCOMPARTMENT SHELL PROTEIN PDUJ"/>
    <property type="match status" value="1"/>
</dbReference>
<organism evidence="5 6">
    <name type="scientific">Bacillus selenitireducens (strain ATCC 700615 / DSM 15326 / MLS10)</name>
    <dbReference type="NCBI Taxonomy" id="439292"/>
    <lineage>
        <taxon>Bacteria</taxon>
        <taxon>Bacillati</taxon>
        <taxon>Bacillota</taxon>
        <taxon>Bacilli</taxon>
        <taxon>Bacillales</taxon>
        <taxon>Bacillaceae</taxon>
        <taxon>Salisediminibacterium</taxon>
    </lineage>
</organism>
<sequence>MTVIREEYEAIGLVEIKYFTHASHLLDAMLKGANVRFVSSENALGGRLVTLVVGGGIEQIQAALAIAEEKGQALEAGCLVNTVMIAQPSEDIMNYLGEYRSIKGGEDNE</sequence>
<dbReference type="STRING" id="439292.Bsel_3114"/>
<protein>
    <submittedName>
        <fullName evidence="5">Microcompartments protein</fullName>
    </submittedName>
</protein>
<dbReference type="KEGG" id="bse:Bsel_3114"/>
<dbReference type="InterPro" id="IPR037233">
    <property type="entry name" value="CcmK-like_sf"/>
</dbReference>
<reference evidence="5" key="1">
    <citation type="submission" date="2009-10" db="EMBL/GenBank/DDBJ databases">
        <title>Complete sequence of Bacillus selenitireducens MLS10.</title>
        <authorList>
            <consortium name="US DOE Joint Genome Institute"/>
            <person name="Lucas S."/>
            <person name="Copeland A."/>
            <person name="Lapidus A."/>
            <person name="Glavina del Rio T."/>
            <person name="Dalin E."/>
            <person name="Tice H."/>
            <person name="Bruce D."/>
            <person name="Goodwin L."/>
            <person name="Pitluck S."/>
            <person name="Sims D."/>
            <person name="Brettin T."/>
            <person name="Detter J.C."/>
            <person name="Han C."/>
            <person name="Larimer F."/>
            <person name="Land M."/>
            <person name="Hauser L."/>
            <person name="Kyrpides N."/>
            <person name="Ovchinnikova G."/>
            <person name="Stolz J."/>
        </authorList>
    </citation>
    <scope>NUCLEOTIDE SEQUENCE [LARGE SCALE GENOMIC DNA]</scope>
    <source>
        <strain evidence="5">MLS10</strain>
    </source>
</reference>
<dbReference type="Gene3D" id="3.30.70.1710">
    <property type="match status" value="1"/>
</dbReference>
<comment type="similarity">
    <text evidence="3">Belongs to the bacterial microcompartments protein family.</text>
</comment>
<gene>
    <name evidence="5" type="ordered locus">Bsel_3114</name>
</gene>
<evidence type="ECO:0000256" key="1">
    <source>
        <dbReference type="ARBA" id="ARBA00024322"/>
    </source>
</evidence>
<keyword evidence="2" id="KW-1283">Bacterial microcompartment</keyword>
<dbReference type="Pfam" id="PF00936">
    <property type="entry name" value="BMC"/>
    <property type="match status" value="1"/>
</dbReference>
<dbReference type="AlphaFoldDB" id="D6Y0M8"/>
<dbReference type="eggNOG" id="ENOG5033443">
    <property type="taxonomic scope" value="Bacteria"/>
</dbReference>
<evidence type="ECO:0000259" key="4">
    <source>
        <dbReference type="PROSITE" id="PS51930"/>
    </source>
</evidence>
<dbReference type="InterPro" id="IPR000249">
    <property type="entry name" value="BMC_dom"/>
</dbReference>
<comment type="subcellular location">
    <subcellularLocation>
        <location evidence="1">Bacterial microcompartment</location>
    </subcellularLocation>
</comment>
<evidence type="ECO:0000256" key="2">
    <source>
        <dbReference type="ARBA" id="ARBA00024446"/>
    </source>
</evidence>
<evidence type="ECO:0000313" key="5">
    <source>
        <dbReference type="EMBL" id="ADI00596.1"/>
    </source>
</evidence>
<dbReference type="HOGENOM" id="CLU_064903_5_4_9"/>
<name>D6Y0M8_BACIE</name>
<dbReference type="GO" id="GO:0031469">
    <property type="term" value="C:bacterial microcompartment"/>
    <property type="evidence" value="ECO:0007669"/>
    <property type="project" value="UniProtKB-SubCell"/>
</dbReference>
<dbReference type="InterPro" id="IPR050575">
    <property type="entry name" value="BMC_shell"/>
</dbReference>
<accession>D6Y0M8</accession>
<dbReference type="Proteomes" id="UP000000271">
    <property type="component" value="Chromosome"/>
</dbReference>
<proteinExistence type="inferred from homology"/>